<dbReference type="EMBL" id="JACEFB010000009">
    <property type="protein sequence ID" value="MBA2226940.1"/>
    <property type="molecule type" value="Genomic_DNA"/>
</dbReference>
<dbReference type="AlphaFoldDB" id="A0A7V8VF88"/>
<comment type="caution">
    <text evidence="2">The sequence shown here is derived from an EMBL/GenBank/DDBJ whole genome shotgun (WGS) entry which is preliminary data.</text>
</comment>
<evidence type="ECO:0000256" key="1">
    <source>
        <dbReference type="SAM" id="MobiDB-lite"/>
    </source>
</evidence>
<sequence>MPRLPSPLGFRLAQATLTAALLGLLLAGGEVAPAPVGMLLADANGQVADGNGQERTPLLAQDQPAAPNAAARSGAGSERLPVRLLAEAEDFTIKSGWEIVPYRENYFACTFAITFLSRMACLGAPEQLPPGQTAIAEQTIHVPYEDTYELLVRYEQPYDFSCEFTVEVEQKGKVVARWDCGRLQDPKIWAFNNHKREPMVRYGWSATDNIVWQHPGQVRLEGGAATLRLLATAQVEGGRPRRQAARRHVDVVCLTNDRAGMERQKKTGYLEFDGWLVQEGDLFLRITNPADAPAPVAVTLPPMQAQHSPYWVHVRDWPTTLVLRQGRAVTETAYQLAGPRSQQVRPEHLAPLLPWPKAIPEEQYLRPGDRSGWVPLGQSCDALNTGQWAAQVLYFHPPAQGQVPKGGKPAQGGKSAQGGKPKGKETQEVYLRYEFGVPDGQGGIRVIKDVTVRAPLAERTAYTFDIPGCVHPNPALANILKQRYWLPHIRTQKEALAYLLAEVKKFPPVGRVPERLLIYGISAGDSVEGRQLALALGDNTTVGGQGKKRGLIAHWGNTDLKWIEQQVAKRPGGLSDVLIVSYGDEIHLPADKMTDAEFAAWLQARGIQYDGPIRFTSDRNDPLFYYSQLAAKEKGGARYAAATAYYKTHGVLTGANYSPHANYLVSEIDYIRPFKLRAMSMPWTEDYAWQVAEFSPQVVGYLLSGLRAGAKYDRLPIHMYVMPHSPGQIPREFRQSFYCSIAHGAKIINYFTATPLSVAYTENYVDTEDLPMWRMIHRCTHEAGIFEDYVVDGWVRPGRVALLLSSVDELITGVNNFSLALHNNERKALYFALRHAQVPVDFLSEDDVIEGRAQDYAVIYVTQQYLHSRCLAALQKWVEAGGTLVALCGGGFRNEFQKDNPAAAVLYGVESGPIQTDPALVPRYLHGNPNAPFFAKQDLPRYEPWDYASWDGSLLRGKAEAGKAEAGKAGAGGQGEPHRRIEKVPVVAWKQALTVKTAQVAGRFRDGTPAVTVQRHGRGRAVLFAFLPGQAYLRSGLPLRPVDRGASPHSYAHFLPTQLDRHLRARLVEDFLPPDDARLRPVLVEAELVETTCIDTPALQGQPARLAIPLINWSGRPIPQLNVLIRDLPQVRRIRSVERGELQYTQTPEGLRLNVPLDVADMLLIDR</sequence>
<dbReference type="SUPFAM" id="SSF52317">
    <property type="entry name" value="Class I glutamine amidotransferase-like"/>
    <property type="match status" value="1"/>
</dbReference>
<evidence type="ECO:0000313" key="3">
    <source>
        <dbReference type="Proteomes" id="UP000542342"/>
    </source>
</evidence>
<evidence type="ECO:0008006" key="4">
    <source>
        <dbReference type="Google" id="ProtNLM"/>
    </source>
</evidence>
<dbReference type="RefSeq" id="WP_194538501.1">
    <property type="nucleotide sequence ID" value="NZ_JACEFB010000009.1"/>
</dbReference>
<organism evidence="2 3">
    <name type="scientific">Thermogemmata fonticola</name>
    <dbReference type="NCBI Taxonomy" id="2755323"/>
    <lineage>
        <taxon>Bacteria</taxon>
        <taxon>Pseudomonadati</taxon>
        <taxon>Planctomycetota</taxon>
        <taxon>Planctomycetia</taxon>
        <taxon>Gemmatales</taxon>
        <taxon>Gemmataceae</taxon>
        <taxon>Thermogemmata</taxon>
    </lineage>
</organism>
<feature type="region of interest" description="Disordered" evidence="1">
    <location>
        <begin position="400"/>
        <end position="424"/>
    </location>
</feature>
<dbReference type="Gene3D" id="3.40.50.880">
    <property type="match status" value="1"/>
</dbReference>
<reference evidence="2 3" key="1">
    <citation type="submission" date="2020-07" db="EMBL/GenBank/DDBJ databases">
        <title>Thermogemmata thermophila gen. nov., sp. nov., a novel moderate thermophilic planctomycete from a Kamchatka hot spring.</title>
        <authorList>
            <person name="Elcheninov A.G."/>
            <person name="Podosokorskaya O.A."/>
            <person name="Kovaleva O.L."/>
            <person name="Novikov A."/>
            <person name="Bonch-Osmolovskaya E.A."/>
            <person name="Toshchakov S.V."/>
            <person name="Kublanov I.V."/>
        </authorList>
    </citation>
    <scope>NUCLEOTIDE SEQUENCE [LARGE SCALE GENOMIC DNA]</scope>
    <source>
        <strain evidence="2 3">2918</strain>
    </source>
</reference>
<keyword evidence="3" id="KW-1185">Reference proteome</keyword>
<dbReference type="InterPro" id="IPR029062">
    <property type="entry name" value="Class_I_gatase-like"/>
</dbReference>
<proteinExistence type="predicted"/>
<evidence type="ECO:0000313" key="2">
    <source>
        <dbReference type="EMBL" id="MBA2226940.1"/>
    </source>
</evidence>
<protein>
    <recommendedName>
        <fullName evidence="4">Beta-galactosidase trimerisation domain-containing protein</fullName>
    </recommendedName>
</protein>
<accession>A0A7V8VF88</accession>
<dbReference type="Proteomes" id="UP000542342">
    <property type="component" value="Unassembled WGS sequence"/>
</dbReference>
<dbReference type="CDD" id="cd03143">
    <property type="entry name" value="A4_beta-galactosidase_middle_domain"/>
    <property type="match status" value="1"/>
</dbReference>
<gene>
    <name evidence="2" type="ORF">H0921_12280</name>
</gene>
<name>A0A7V8VF88_9BACT</name>